<dbReference type="Proteomes" id="UP000314294">
    <property type="component" value="Unassembled WGS sequence"/>
</dbReference>
<sequence length="226" mass="24385">MEVDVRENCGQVHRLLDDHGVIWHLKHNKEAPLSTMGGGVQSTGFVKALKRLSWDSRLVTSRRKRRRSRRVSSSCSSSLRVSSSVSWRGGGGAATGSTSNALSAWERGMLRRGGLGSLIEEQILKKVSSLPPGRGLDMEHLAVLHPKQLLHLMGGRREERGLVSCPSGLTASTLGEDATPPPRTSALSRSCCRLQVASSRMGANGGMEPSRLRKVALRAGPTVSHH</sequence>
<reference evidence="1 2" key="1">
    <citation type="submission" date="2019-03" db="EMBL/GenBank/DDBJ databases">
        <title>First draft genome of Liparis tanakae, snailfish: a comprehensive survey of snailfish specific genes.</title>
        <authorList>
            <person name="Kim W."/>
            <person name="Song I."/>
            <person name="Jeong J.-H."/>
            <person name="Kim D."/>
            <person name="Kim S."/>
            <person name="Ryu S."/>
            <person name="Song J.Y."/>
            <person name="Lee S.K."/>
        </authorList>
    </citation>
    <scope>NUCLEOTIDE SEQUENCE [LARGE SCALE GENOMIC DNA]</scope>
    <source>
        <tissue evidence="1">Muscle</tissue>
    </source>
</reference>
<accession>A0A4Z2F4W4</accession>
<dbReference type="EMBL" id="SRLO01001654">
    <property type="protein sequence ID" value="TNN36155.1"/>
    <property type="molecule type" value="Genomic_DNA"/>
</dbReference>
<protein>
    <submittedName>
        <fullName evidence="1">Uncharacterized protein</fullName>
    </submittedName>
</protein>
<evidence type="ECO:0000313" key="2">
    <source>
        <dbReference type="Proteomes" id="UP000314294"/>
    </source>
</evidence>
<name>A0A4Z2F4W4_9TELE</name>
<dbReference type="AlphaFoldDB" id="A0A4Z2F4W4"/>
<organism evidence="1 2">
    <name type="scientific">Liparis tanakae</name>
    <name type="common">Tanaka's snailfish</name>
    <dbReference type="NCBI Taxonomy" id="230148"/>
    <lineage>
        <taxon>Eukaryota</taxon>
        <taxon>Metazoa</taxon>
        <taxon>Chordata</taxon>
        <taxon>Craniata</taxon>
        <taxon>Vertebrata</taxon>
        <taxon>Euteleostomi</taxon>
        <taxon>Actinopterygii</taxon>
        <taxon>Neopterygii</taxon>
        <taxon>Teleostei</taxon>
        <taxon>Neoteleostei</taxon>
        <taxon>Acanthomorphata</taxon>
        <taxon>Eupercaria</taxon>
        <taxon>Perciformes</taxon>
        <taxon>Cottioidei</taxon>
        <taxon>Cottales</taxon>
        <taxon>Liparidae</taxon>
        <taxon>Liparis</taxon>
    </lineage>
</organism>
<proteinExistence type="predicted"/>
<comment type="caution">
    <text evidence="1">The sequence shown here is derived from an EMBL/GenBank/DDBJ whole genome shotgun (WGS) entry which is preliminary data.</text>
</comment>
<keyword evidence="2" id="KW-1185">Reference proteome</keyword>
<evidence type="ECO:0000313" key="1">
    <source>
        <dbReference type="EMBL" id="TNN36155.1"/>
    </source>
</evidence>
<gene>
    <name evidence="1" type="ORF">EYF80_053682</name>
</gene>